<dbReference type="OrthoDB" id="1917367at2759"/>
<reference evidence="2 3" key="1">
    <citation type="journal article" date="2019" name="Plant Biotechnol. J.">
        <title>The red bayberry genome and genetic basis of sex determination.</title>
        <authorList>
            <person name="Jia H.M."/>
            <person name="Jia H.J."/>
            <person name="Cai Q.L."/>
            <person name="Wang Y."/>
            <person name="Zhao H.B."/>
            <person name="Yang W.F."/>
            <person name="Wang G.Y."/>
            <person name="Li Y.H."/>
            <person name="Zhan D.L."/>
            <person name="Shen Y.T."/>
            <person name="Niu Q.F."/>
            <person name="Chang L."/>
            <person name="Qiu J."/>
            <person name="Zhao L."/>
            <person name="Xie H.B."/>
            <person name="Fu W.Y."/>
            <person name="Jin J."/>
            <person name="Li X.W."/>
            <person name="Jiao Y."/>
            <person name="Zhou C.C."/>
            <person name="Tu T."/>
            <person name="Chai C.Y."/>
            <person name="Gao J.L."/>
            <person name="Fan L.J."/>
            <person name="van de Weg E."/>
            <person name="Wang J.Y."/>
            <person name="Gao Z.S."/>
        </authorList>
    </citation>
    <scope>NUCLEOTIDE SEQUENCE [LARGE SCALE GENOMIC DNA]</scope>
    <source>
        <tissue evidence="2">Leaves</tissue>
    </source>
</reference>
<keyword evidence="3" id="KW-1185">Reference proteome</keyword>
<evidence type="ECO:0000259" key="1">
    <source>
        <dbReference type="Pfam" id="PF07727"/>
    </source>
</evidence>
<name>A0A6A1VES0_9ROSI</name>
<accession>A0A6A1VES0</accession>
<dbReference type="EMBL" id="RXIC02000024">
    <property type="protein sequence ID" value="KAB1210358.1"/>
    <property type="molecule type" value="Genomic_DNA"/>
</dbReference>
<gene>
    <name evidence="2" type="ORF">CJ030_MR6G013850</name>
</gene>
<sequence>PSTFKTAVTFPEWKAAMAKEIEALELNNTWTVCTLLASHTPIACIWVFKVKFCADGSVERHKARLAAKGFSQKEGFVCFETFSPVAKFTSVRMLLAVAASRKWHLHQLNVNNAFLHREGSRIFKIMDVVCFYCAHCKQYCHGFAYELVEDDEEFMDVVCFALQETLKHQGHQHPLFLSLEFSRK</sequence>
<evidence type="ECO:0000313" key="3">
    <source>
        <dbReference type="Proteomes" id="UP000516437"/>
    </source>
</evidence>
<feature type="domain" description="Reverse transcriptase Ty1/copia-type" evidence="1">
    <location>
        <begin position="27"/>
        <end position="118"/>
    </location>
</feature>
<dbReference type="Proteomes" id="UP000516437">
    <property type="component" value="Chromosome 6"/>
</dbReference>
<organism evidence="2 3">
    <name type="scientific">Morella rubra</name>
    <name type="common">Chinese bayberry</name>
    <dbReference type="NCBI Taxonomy" id="262757"/>
    <lineage>
        <taxon>Eukaryota</taxon>
        <taxon>Viridiplantae</taxon>
        <taxon>Streptophyta</taxon>
        <taxon>Embryophyta</taxon>
        <taxon>Tracheophyta</taxon>
        <taxon>Spermatophyta</taxon>
        <taxon>Magnoliopsida</taxon>
        <taxon>eudicotyledons</taxon>
        <taxon>Gunneridae</taxon>
        <taxon>Pentapetalae</taxon>
        <taxon>rosids</taxon>
        <taxon>fabids</taxon>
        <taxon>Fagales</taxon>
        <taxon>Myricaceae</taxon>
        <taxon>Morella</taxon>
    </lineage>
</organism>
<dbReference type="Pfam" id="PF07727">
    <property type="entry name" value="RVT_2"/>
    <property type="match status" value="1"/>
</dbReference>
<protein>
    <submittedName>
        <fullName evidence="2">Retrovirus-related Pol polyprotein from transposon TNT 1-94</fullName>
    </submittedName>
</protein>
<feature type="non-terminal residue" evidence="2">
    <location>
        <position position="1"/>
    </location>
</feature>
<dbReference type="AlphaFoldDB" id="A0A6A1VES0"/>
<evidence type="ECO:0000313" key="2">
    <source>
        <dbReference type="EMBL" id="KAB1210358.1"/>
    </source>
</evidence>
<comment type="caution">
    <text evidence="2">The sequence shown here is derived from an EMBL/GenBank/DDBJ whole genome shotgun (WGS) entry which is preliminary data.</text>
</comment>
<dbReference type="InterPro" id="IPR013103">
    <property type="entry name" value="RVT_2"/>
</dbReference>
<proteinExistence type="predicted"/>